<keyword evidence="2" id="KW-0238">DNA-binding</keyword>
<name>A0A077EIE6_9FLAO</name>
<dbReference type="SUPFAM" id="SSF46689">
    <property type="entry name" value="Homeodomain-like"/>
    <property type="match status" value="2"/>
</dbReference>
<dbReference type="RefSeq" id="WP_024564235.1">
    <property type="nucleotide sequence ID" value="NZ_CP007547.1"/>
</dbReference>
<dbReference type="HOGENOM" id="CLU_000445_88_3_10"/>
<evidence type="ECO:0000259" key="4">
    <source>
        <dbReference type="PROSITE" id="PS01124"/>
    </source>
</evidence>
<protein>
    <submittedName>
        <fullName evidence="5">Transcriptional regulator</fullName>
    </submittedName>
</protein>
<dbReference type="InterPro" id="IPR018062">
    <property type="entry name" value="HTH_AraC-typ_CS"/>
</dbReference>
<keyword evidence="3" id="KW-0804">Transcription</keyword>
<dbReference type="PROSITE" id="PS00041">
    <property type="entry name" value="HTH_ARAC_FAMILY_1"/>
    <property type="match status" value="1"/>
</dbReference>
<keyword evidence="1" id="KW-0805">Transcription regulation</keyword>
<evidence type="ECO:0000313" key="5">
    <source>
        <dbReference type="EMBL" id="AIL45964.1"/>
    </source>
</evidence>
<dbReference type="InterPro" id="IPR003313">
    <property type="entry name" value="AraC-bd"/>
</dbReference>
<evidence type="ECO:0000256" key="2">
    <source>
        <dbReference type="ARBA" id="ARBA00023125"/>
    </source>
</evidence>
<accession>A0A077EIE6</accession>
<dbReference type="InterPro" id="IPR014710">
    <property type="entry name" value="RmlC-like_jellyroll"/>
</dbReference>
<dbReference type="Pfam" id="PF02311">
    <property type="entry name" value="AraC_binding"/>
    <property type="match status" value="1"/>
</dbReference>
<dbReference type="PROSITE" id="PS01124">
    <property type="entry name" value="HTH_ARAC_FAMILY_2"/>
    <property type="match status" value="1"/>
</dbReference>
<evidence type="ECO:0000313" key="6">
    <source>
        <dbReference type="Proteomes" id="UP000028933"/>
    </source>
</evidence>
<reference evidence="5" key="2">
    <citation type="journal article" date="2015" name="Genome Biol. Evol.">
        <title>Complete Genome Sequence and Transcriptomic Analysis of the Novel Pathogen Elizabethkingia anophelis in Response to Oxidative Stress.</title>
        <authorList>
            <person name="Li Y."/>
            <person name="Liu Y."/>
            <person name="Chew S.C."/>
            <person name="Tay M."/>
            <person name="Salido M.M."/>
            <person name="Teo J."/>
            <person name="Lauro F.M."/>
            <person name="Givskov M."/>
            <person name="Yang L."/>
        </authorList>
    </citation>
    <scope>NUCLEOTIDE SEQUENCE</scope>
    <source>
        <strain evidence="5">NUHP1</strain>
    </source>
</reference>
<dbReference type="KEGG" id="eao:BD94_2189"/>
<gene>
    <name evidence="5" type="ORF">BD94_2189</name>
</gene>
<dbReference type="EMBL" id="CP007547">
    <property type="protein sequence ID" value="AIL45964.1"/>
    <property type="molecule type" value="Genomic_DNA"/>
</dbReference>
<dbReference type="SMART" id="SM00342">
    <property type="entry name" value="HTH_ARAC"/>
    <property type="match status" value="1"/>
</dbReference>
<evidence type="ECO:0000256" key="1">
    <source>
        <dbReference type="ARBA" id="ARBA00023015"/>
    </source>
</evidence>
<dbReference type="GO" id="GO:0003700">
    <property type="term" value="F:DNA-binding transcription factor activity"/>
    <property type="evidence" value="ECO:0007669"/>
    <property type="project" value="InterPro"/>
</dbReference>
<feature type="domain" description="HTH araC/xylS-type" evidence="4">
    <location>
        <begin position="185"/>
        <end position="285"/>
    </location>
</feature>
<dbReference type="STRING" id="1338011.BD94_2189"/>
<organism evidence="5 6">
    <name type="scientific">Elizabethkingia anophelis NUHP1</name>
    <dbReference type="NCBI Taxonomy" id="1338011"/>
    <lineage>
        <taxon>Bacteria</taxon>
        <taxon>Pseudomonadati</taxon>
        <taxon>Bacteroidota</taxon>
        <taxon>Flavobacteriia</taxon>
        <taxon>Flavobacteriales</taxon>
        <taxon>Weeksellaceae</taxon>
        <taxon>Elizabethkingia</taxon>
    </lineage>
</organism>
<dbReference type="InterPro" id="IPR011051">
    <property type="entry name" value="RmlC_Cupin_sf"/>
</dbReference>
<dbReference type="Proteomes" id="UP000028933">
    <property type="component" value="Chromosome"/>
</dbReference>
<evidence type="ECO:0000256" key="3">
    <source>
        <dbReference type="ARBA" id="ARBA00023163"/>
    </source>
</evidence>
<reference evidence="5" key="1">
    <citation type="journal article" date="2013" name="Lancet">
        <title>First case of E anophelis outbreak in an intensive-care unit.</title>
        <authorList>
            <person name="Teo J."/>
            <person name="Tan S.Y."/>
            <person name="Tay M."/>
            <person name="Ding Y."/>
            <person name="Kjelleberg S."/>
            <person name="Givskov M."/>
            <person name="Lin R.T."/>
            <person name="Yang L."/>
        </authorList>
    </citation>
    <scope>NUCLEOTIDE SEQUENCE [LARGE SCALE GENOMIC DNA]</scope>
    <source>
        <strain evidence="5">NUHP1</strain>
    </source>
</reference>
<dbReference type="Gene3D" id="2.60.120.10">
    <property type="entry name" value="Jelly Rolls"/>
    <property type="match status" value="1"/>
</dbReference>
<dbReference type="GO" id="GO:0043565">
    <property type="term" value="F:sequence-specific DNA binding"/>
    <property type="evidence" value="ECO:0007669"/>
    <property type="project" value="InterPro"/>
</dbReference>
<dbReference type="AlphaFoldDB" id="A0A077EIE6"/>
<dbReference type="Gene3D" id="1.10.10.60">
    <property type="entry name" value="Homeodomain-like"/>
    <property type="match status" value="2"/>
</dbReference>
<dbReference type="eggNOG" id="COG2207">
    <property type="taxonomic scope" value="Bacteria"/>
</dbReference>
<dbReference type="PANTHER" id="PTHR43280">
    <property type="entry name" value="ARAC-FAMILY TRANSCRIPTIONAL REGULATOR"/>
    <property type="match status" value="1"/>
</dbReference>
<proteinExistence type="predicted"/>
<dbReference type="Pfam" id="PF12833">
    <property type="entry name" value="HTH_18"/>
    <property type="match status" value="1"/>
</dbReference>
<sequence>MKSLQFSVPANTNKSISIQEDIMTHFYPYFHRHDETQIMWIVKGHGTLAIEQNLLNFSDGDIFYLGANQAHVFKADFKKNEKHKVHAISIFFDPSKKISGIFDLPEFEELKDFISDSEVGFQVSQELKTDISSKIKQLQQLKGIEQIICFIKILSDLMQNKTLHIPLSAGKNMSNHISDNDKRIIDAQSYIRKHFTQQKLTLDDIAEQACLTPQAFCRSFKKRTGITYIQYLNELRVQRACKLLTSSGMNSISSVAFNSGFNSLTNFNRVFRTIMKYSPKEYLKRYKETIME</sequence>
<dbReference type="InterPro" id="IPR018060">
    <property type="entry name" value="HTH_AraC"/>
</dbReference>
<dbReference type="PANTHER" id="PTHR43280:SF34">
    <property type="entry name" value="ARAC-FAMILY TRANSCRIPTIONAL REGULATOR"/>
    <property type="match status" value="1"/>
</dbReference>
<dbReference type="SUPFAM" id="SSF51182">
    <property type="entry name" value="RmlC-like cupins"/>
    <property type="match status" value="1"/>
</dbReference>
<dbReference type="InterPro" id="IPR009057">
    <property type="entry name" value="Homeodomain-like_sf"/>
</dbReference>